<proteinExistence type="inferred from homology"/>
<gene>
    <name evidence="5" type="ORF">SAMN02927928_3437</name>
</gene>
<evidence type="ECO:0000256" key="3">
    <source>
        <dbReference type="ARBA" id="ARBA00022833"/>
    </source>
</evidence>
<dbReference type="PROSITE" id="PS51891">
    <property type="entry name" value="CENP_V_GFA"/>
    <property type="match status" value="1"/>
</dbReference>
<keyword evidence="3" id="KW-0862">Zinc</keyword>
<reference evidence="6" key="1">
    <citation type="submission" date="2016-10" db="EMBL/GenBank/DDBJ databases">
        <authorList>
            <person name="Varghese N."/>
            <person name="Submissions S."/>
        </authorList>
    </citation>
    <scope>NUCLEOTIDE SEQUENCE [LARGE SCALE GENOMIC DNA]</scope>
    <source>
        <strain evidence="6">CGMCC 1.3431</strain>
    </source>
</reference>
<name>A0A1G4TCM4_9CAUL</name>
<evidence type="ECO:0000259" key="4">
    <source>
        <dbReference type="PROSITE" id="PS51891"/>
    </source>
</evidence>
<evidence type="ECO:0000313" key="5">
    <source>
        <dbReference type="EMBL" id="SCW78967.1"/>
    </source>
</evidence>
<dbReference type="RefSeq" id="WP_090650343.1">
    <property type="nucleotide sequence ID" value="NZ_CBCRYE010000007.1"/>
</dbReference>
<dbReference type="GO" id="GO:0046872">
    <property type="term" value="F:metal ion binding"/>
    <property type="evidence" value="ECO:0007669"/>
    <property type="project" value="UniProtKB-KW"/>
</dbReference>
<dbReference type="AlphaFoldDB" id="A0A1G4TCM4"/>
<protein>
    <submittedName>
        <fullName evidence="5">Uncharacterized conserved protein</fullName>
    </submittedName>
</protein>
<dbReference type="InterPro" id="IPR052355">
    <property type="entry name" value="CENP-V-like"/>
</dbReference>
<evidence type="ECO:0000256" key="1">
    <source>
        <dbReference type="ARBA" id="ARBA00005495"/>
    </source>
</evidence>
<comment type="similarity">
    <text evidence="1">Belongs to the Gfa family.</text>
</comment>
<dbReference type="PANTHER" id="PTHR28620:SF1">
    <property type="entry name" value="CENP-V_GFA DOMAIN-CONTAINING PROTEIN"/>
    <property type="match status" value="1"/>
</dbReference>
<accession>A0A1G4TCM4</accession>
<dbReference type="EMBL" id="FMTS01000007">
    <property type="protein sequence ID" value="SCW78967.1"/>
    <property type="molecule type" value="Genomic_DNA"/>
</dbReference>
<keyword evidence="2" id="KW-0479">Metal-binding</keyword>
<organism evidence="5 6">
    <name type="scientific">Asticcacaulis taihuensis</name>
    <dbReference type="NCBI Taxonomy" id="260084"/>
    <lineage>
        <taxon>Bacteria</taxon>
        <taxon>Pseudomonadati</taxon>
        <taxon>Pseudomonadota</taxon>
        <taxon>Alphaproteobacteria</taxon>
        <taxon>Caulobacterales</taxon>
        <taxon>Caulobacteraceae</taxon>
        <taxon>Asticcacaulis</taxon>
    </lineage>
</organism>
<evidence type="ECO:0000256" key="2">
    <source>
        <dbReference type="ARBA" id="ARBA00022723"/>
    </source>
</evidence>
<dbReference type="Proteomes" id="UP000199150">
    <property type="component" value="Unassembled WGS sequence"/>
</dbReference>
<dbReference type="PANTHER" id="PTHR28620">
    <property type="entry name" value="CENTROMERE PROTEIN V"/>
    <property type="match status" value="1"/>
</dbReference>
<evidence type="ECO:0000313" key="6">
    <source>
        <dbReference type="Proteomes" id="UP000199150"/>
    </source>
</evidence>
<dbReference type="Pfam" id="PF04828">
    <property type="entry name" value="GFA"/>
    <property type="match status" value="1"/>
</dbReference>
<keyword evidence="6" id="KW-1185">Reference proteome</keyword>
<feature type="domain" description="CENP-V/GFA" evidence="4">
    <location>
        <begin position="3"/>
        <end position="124"/>
    </location>
</feature>
<dbReference type="InterPro" id="IPR011057">
    <property type="entry name" value="Mss4-like_sf"/>
</dbReference>
<dbReference type="InterPro" id="IPR006913">
    <property type="entry name" value="CENP-V/GFA"/>
</dbReference>
<dbReference type="OrthoDB" id="9805575at2"/>
<dbReference type="Gene3D" id="2.170.150.70">
    <property type="match status" value="1"/>
</dbReference>
<dbReference type="SUPFAM" id="SSF51316">
    <property type="entry name" value="Mss4-like"/>
    <property type="match status" value="1"/>
</dbReference>
<dbReference type="STRING" id="260084.SAMN02927928_3437"/>
<sequence length="124" mass="13913">MTVKGSCHCGATQFTLEKAPETVTRCTCSICSKRGALWAYYTPDQIVFDPANDPAKDSEYRWQSRMVGLHFCNGCGCTTYNVSPSWVDYKPDFDHPQIAINARLLEGFDLDAVPVQVLDGRNLW</sequence>
<dbReference type="GO" id="GO:0016846">
    <property type="term" value="F:carbon-sulfur lyase activity"/>
    <property type="evidence" value="ECO:0007669"/>
    <property type="project" value="InterPro"/>
</dbReference>